<name>A0A420HAH2_9PEZI</name>
<dbReference type="EMBL" id="MCFK01009784">
    <property type="protein sequence ID" value="RKF54411.1"/>
    <property type="molecule type" value="Genomic_DNA"/>
</dbReference>
<evidence type="ECO:0000313" key="1">
    <source>
        <dbReference type="EMBL" id="RKF54411.1"/>
    </source>
</evidence>
<protein>
    <submittedName>
        <fullName evidence="1">Uncharacterized protein</fullName>
    </submittedName>
</protein>
<dbReference type="AlphaFoldDB" id="A0A420HAH2"/>
<organism evidence="1 2">
    <name type="scientific">Erysiphe neolycopersici</name>
    <dbReference type="NCBI Taxonomy" id="212602"/>
    <lineage>
        <taxon>Eukaryota</taxon>
        <taxon>Fungi</taxon>
        <taxon>Dikarya</taxon>
        <taxon>Ascomycota</taxon>
        <taxon>Pezizomycotina</taxon>
        <taxon>Leotiomycetes</taxon>
        <taxon>Erysiphales</taxon>
        <taxon>Erysiphaceae</taxon>
        <taxon>Erysiphe</taxon>
    </lineage>
</organism>
<proteinExistence type="predicted"/>
<accession>A0A420HAH2</accession>
<keyword evidence="2" id="KW-1185">Reference proteome</keyword>
<comment type="caution">
    <text evidence="1">The sequence shown here is derived from an EMBL/GenBank/DDBJ whole genome shotgun (WGS) entry which is preliminary data.</text>
</comment>
<gene>
    <name evidence="1" type="ORF">OnM2_097025</name>
</gene>
<dbReference type="Proteomes" id="UP000286134">
    <property type="component" value="Unassembled WGS sequence"/>
</dbReference>
<reference evidence="1 2" key="1">
    <citation type="journal article" date="2018" name="BMC Genomics">
        <title>Comparative genome analyses reveal sequence features reflecting distinct modes of host-adaptation between dicot and monocot powdery mildew.</title>
        <authorList>
            <person name="Wu Y."/>
            <person name="Ma X."/>
            <person name="Pan Z."/>
            <person name="Kale S.D."/>
            <person name="Song Y."/>
            <person name="King H."/>
            <person name="Zhang Q."/>
            <person name="Presley C."/>
            <person name="Deng X."/>
            <person name="Wei C.I."/>
            <person name="Xiao S."/>
        </authorList>
    </citation>
    <scope>NUCLEOTIDE SEQUENCE [LARGE SCALE GENOMIC DNA]</scope>
    <source>
        <strain evidence="1">UMSG2</strain>
    </source>
</reference>
<sequence length="78" mass="9014">MSCANSECKEECIVRCMREEDFRLESMFGTLVRKRKKKYSLCNSKTSAYGYQMLASITLLAPIDTYLDPFIPHDNKHG</sequence>
<evidence type="ECO:0000313" key="2">
    <source>
        <dbReference type="Proteomes" id="UP000286134"/>
    </source>
</evidence>